<evidence type="ECO:0000256" key="12">
    <source>
        <dbReference type="PROSITE-ProRule" id="PRU00782"/>
    </source>
</evidence>
<feature type="domain" description="Myosin motor" evidence="15">
    <location>
        <begin position="351"/>
        <end position="934"/>
    </location>
</feature>
<dbReference type="PROSITE" id="PS51456">
    <property type="entry name" value="MYOSIN_MOTOR"/>
    <property type="match status" value="1"/>
</dbReference>
<dbReference type="PRINTS" id="PR00193">
    <property type="entry name" value="MYOSINHEAVY"/>
</dbReference>
<keyword evidence="10" id="KW-0206">Cytoskeleton</keyword>
<feature type="region of interest" description="Disordered" evidence="13">
    <location>
        <begin position="223"/>
        <end position="268"/>
    </location>
</feature>
<evidence type="ECO:0000313" key="16">
    <source>
        <dbReference type="EMBL" id="KOG00944.1"/>
    </source>
</evidence>
<dbReference type="Gene3D" id="1.20.120.720">
    <property type="entry name" value="Myosin VI head, motor domain, U50 subdomain"/>
    <property type="match status" value="1"/>
</dbReference>
<evidence type="ECO:0000256" key="10">
    <source>
        <dbReference type="ARBA" id="ARBA00023212"/>
    </source>
</evidence>
<organism evidence="16">
    <name type="scientific">Octopus bimaculoides</name>
    <name type="common">California two-spotted octopus</name>
    <dbReference type="NCBI Taxonomy" id="37653"/>
    <lineage>
        <taxon>Eukaryota</taxon>
        <taxon>Metazoa</taxon>
        <taxon>Spiralia</taxon>
        <taxon>Lophotrochozoa</taxon>
        <taxon>Mollusca</taxon>
        <taxon>Cephalopoda</taxon>
        <taxon>Coleoidea</taxon>
        <taxon>Octopodiformes</taxon>
        <taxon>Octopoda</taxon>
        <taxon>Incirrata</taxon>
        <taxon>Octopodidae</taxon>
        <taxon>Octopus</taxon>
    </lineage>
</organism>
<gene>
    <name evidence="16" type="ORF">OCBIM_22021831mg</name>
</gene>
<evidence type="ECO:0000256" key="2">
    <source>
        <dbReference type="ARBA" id="ARBA00004316"/>
    </source>
</evidence>
<dbReference type="InterPro" id="IPR001609">
    <property type="entry name" value="Myosin_head_motor_dom-like"/>
</dbReference>
<evidence type="ECO:0000256" key="7">
    <source>
        <dbReference type="ARBA" id="ARBA00023123"/>
    </source>
</evidence>
<keyword evidence="11" id="KW-0966">Cell projection</keyword>
<dbReference type="GO" id="GO:0004674">
    <property type="term" value="F:protein serine/threonine kinase activity"/>
    <property type="evidence" value="ECO:0007669"/>
    <property type="project" value="TreeGrafter"/>
</dbReference>
<reference evidence="16" key="1">
    <citation type="submission" date="2015-07" db="EMBL/GenBank/DDBJ databases">
        <title>MeaNS - Measles Nucleotide Surveillance Program.</title>
        <authorList>
            <person name="Tran T."/>
            <person name="Druce J."/>
        </authorList>
    </citation>
    <scope>NUCLEOTIDE SEQUENCE</scope>
    <source>
        <strain evidence="16">UCB-OBI-ISO-001</strain>
        <tissue evidence="16">Gonad</tissue>
    </source>
</reference>
<dbReference type="Gene3D" id="1.20.58.530">
    <property type="match status" value="1"/>
</dbReference>
<dbReference type="PANTHER" id="PTHR46256:SF3">
    <property type="entry name" value="MYOSIN MOTOR DOMAIN-CONTAINING PROTEIN"/>
    <property type="match status" value="1"/>
</dbReference>
<dbReference type="OrthoDB" id="2914378at2759"/>
<evidence type="ECO:0000256" key="8">
    <source>
        <dbReference type="ARBA" id="ARBA00023175"/>
    </source>
</evidence>
<feature type="region of interest" description="Disordered" evidence="13">
    <location>
        <begin position="889"/>
        <end position="913"/>
    </location>
</feature>
<feature type="binding site" evidence="12">
    <location>
        <begin position="444"/>
        <end position="451"/>
    </location>
    <ligand>
        <name>ATP</name>
        <dbReference type="ChEBI" id="CHEBI:30616"/>
    </ligand>
</feature>
<dbReference type="SMART" id="SM00242">
    <property type="entry name" value="MYSc"/>
    <property type="match status" value="1"/>
</dbReference>
<keyword evidence="4" id="KW-0677">Repeat</keyword>
<dbReference type="InterPro" id="IPR052409">
    <property type="entry name" value="Myosin-III_kinase_activity"/>
</dbReference>
<feature type="compositionally biased region" description="Acidic residues" evidence="13">
    <location>
        <begin position="225"/>
        <end position="242"/>
    </location>
</feature>
<dbReference type="GO" id="GO:0016459">
    <property type="term" value="C:myosin complex"/>
    <property type="evidence" value="ECO:0007669"/>
    <property type="project" value="UniProtKB-KW"/>
</dbReference>
<dbReference type="GO" id="GO:0030832">
    <property type="term" value="P:regulation of actin filament length"/>
    <property type="evidence" value="ECO:0007669"/>
    <property type="project" value="TreeGrafter"/>
</dbReference>
<dbReference type="InterPro" id="IPR011009">
    <property type="entry name" value="Kinase-like_dom_sf"/>
</dbReference>
<dbReference type="FunFam" id="1.20.58.530:FF:000010">
    <property type="entry name" value="Myosin IIIA"/>
    <property type="match status" value="1"/>
</dbReference>
<evidence type="ECO:0000259" key="15">
    <source>
        <dbReference type="PROSITE" id="PS51456"/>
    </source>
</evidence>
<evidence type="ECO:0000256" key="9">
    <source>
        <dbReference type="ARBA" id="ARBA00023203"/>
    </source>
</evidence>
<evidence type="ECO:0000256" key="13">
    <source>
        <dbReference type="SAM" id="MobiDB-lite"/>
    </source>
</evidence>
<dbReference type="PANTHER" id="PTHR46256">
    <property type="entry name" value="AGAP011099-PA"/>
    <property type="match status" value="1"/>
</dbReference>
<sequence>MPKQTVEPGTVLALPALNDDDDDDDTSQIKHPVFGDTIVLVIACEQQLDYVYDIRCDVWSLGVTAIELADGDPPLSEQHPMRALFKIPRCSGAIKTVSKQETTSISFQGEKLEVVDSFRYLGDQVSSGGGCAESVAARIRIAWAKFRELLPLLATKGLSLRVKGRLYDACVRTTMLHGSETWAVTAEDIPAMTSNKPIMGVDSVALRLTEYVMYKLETVNKIHDDDNDDGDDDGDDDDDSDNGDGGNDETNMSEWLAGVKSPPPTFKNPDLWSKEFQDFVAQCCIKDYEKRPFTTELFDHPFFKQIPDDVSLLKQKLTNMVHQMNPVIHTPDVTTKHGQLKSKRASKRPVNVPDDLATLETLNADVITRQLEERYKHSVIYTYIGDILLAVNPFRPLNIYSEKHLEQYTNAPKGSLPPHIFGLADQAFHSMLHLQINQCIVISGESGAGKTESANYLLQQLTNLGQAPDKSLQQRLLQANPLMEAFGNSQTVINDNSSRFGKYLDMIFNNIGSVNGARITEYLLEKSRIIQQAPGEQSFHIFYYILAGLGNLPDDKYFLKSSKTFRYISQYQPNPSILAFNSQKFQTIKQCFDIIGFTPEEVDELFCVLSSILHIGNIDFTAQETRHGSDSCTVIDNTIINNVANLLGVDPKELIDSLTSTGILARGEVIIRCNTRNEALDARDAMAKALYGRLFSWIVNKINCQLKPKKEGSQEFLCIGILDIFGFENFQKNSFEQLCINIANEQIQYYFNQHIFAWELQEYESEGIDGAEVDYEDNRPVLDMFLMKPMGLLALLDEESLFPKGTDQSLTAKFHQNIKCPAYIKPKAEQNLNFIIEHYAGKVEYQTTGFLEKNRDRLPTEVIHLFRMSIKNVVKALFHTPLTKIGNLSTGISRNSQPGGTVNNNYRDPRQTSNSRCMHVHSYAHACMIACIYQ</sequence>
<accession>A0A0L8IIK8</accession>
<dbReference type="InterPro" id="IPR027417">
    <property type="entry name" value="P-loop_NTPase"/>
</dbReference>
<protein>
    <recommendedName>
        <fullName evidence="17">Myosin motor domain-containing protein</fullName>
    </recommendedName>
</protein>
<keyword evidence="6 12" id="KW-0067">ATP-binding</keyword>
<dbReference type="InterPro" id="IPR036961">
    <property type="entry name" value="Kinesin_motor_dom_sf"/>
</dbReference>
<evidence type="ECO:0000256" key="11">
    <source>
        <dbReference type="ARBA" id="ARBA00023273"/>
    </source>
</evidence>
<keyword evidence="3" id="KW-0963">Cytoplasm</keyword>
<dbReference type="AlphaFoldDB" id="A0A0L8IIK8"/>
<keyword evidence="8 12" id="KW-0505">Motor protein</keyword>
<comment type="subcellular location">
    <subcellularLocation>
        <location evidence="2">Cell projection</location>
    </subcellularLocation>
    <subcellularLocation>
        <location evidence="1">Cytoplasm</location>
        <location evidence="1">Cytoskeleton</location>
    </subcellularLocation>
</comment>
<comment type="similarity">
    <text evidence="12">Belongs to the TRAFAC class myosin-kinesin ATPase superfamily. Myosin family.</text>
</comment>
<keyword evidence="5 12" id="KW-0547">Nucleotide-binding</keyword>
<dbReference type="GO" id="GO:0042995">
    <property type="term" value="C:cell projection"/>
    <property type="evidence" value="ECO:0007669"/>
    <property type="project" value="UniProtKB-SubCell"/>
</dbReference>
<evidence type="ECO:0000256" key="1">
    <source>
        <dbReference type="ARBA" id="ARBA00004245"/>
    </source>
</evidence>
<dbReference type="InterPro" id="IPR000719">
    <property type="entry name" value="Prot_kinase_dom"/>
</dbReference>
<dbReference type="STRING" id="37653.A0A0L8IIK8"/>
<dbReference type="Gene3D" id="1.10.10.820">
    <property type="match status" value="1"/>
</dbReference>
<evidence type="ECO:0008006" key="17">
    <source>
        <dbReference type="Google" id="ProtNLM"/>
    </source>
</evidence>
<keyword evidence="7 12" id="KW-0518">Myosin</keyword>
<dbReference type="GO" id="GO:0003779">
    <property type="term" value="F:actin binding"/>
    <property type="evidence" value="ECO:0007669"/>
    <property type="project" value="UniProtKB-KW"/>
</dbReference>
<dbReference type="SUPFAM" id="SSF52540">
    <property type="entry name" value="P-loop containing nucleoside triphosphate hydrolases"/>
    <property type="match status" value="1"/>
</dbReference>
<dbReference type="Gene3D" id="1.10.510.10">
    <property type="entry name" value="Transferase(Phosphotransferase) domain 1"/>
    <property type="match status" value="2"/>
</dbReference>
<dbReference type="PROSITE" id="PS50011">
    <property type="entry name" value="PROTEIN_KINASE_DOM"/>
    <property type="match status" value="1"/>
</dbReference>
<evidence type="ECO:0000256" key="4">
    <source>
        <dbReference type="ARBA" id="ARBA00022737"/>
    </source>
</evidence>
<name>A0A0L8IIK8_OCTBM</name>
<proteinExistence type="inferred from homology"/>
<keyword evidence="9 12" id="KW-0009">Actin-binding</keyword>
<evidence type="ECO:0000256" key="6">
    <source>
        <dbReference type="ARBA" id="ARBA00022840"/>
    </source>
</evidence>
<evidence type="ECO:0000256" key="5">
    <source>
        <dbReference type="ARBA" id="ARBA00022741"/>
    </source>
</evidence>
<dbReference type="GO" id="GO:0005524">
    <property type="term" value="F:ATP binding"/>
    <property type="evidence" value="ECO:0007669"/>
    <property type="project" value="UniProtKB-UniRule"/>
</dbReference>
<dbReference type="Pfam" id="PF00063">
    <property type="entry name" value="Myosin_head"/>
    <property type="match status" value="1"/>
</dbReference>
<feature type="domain" description="Protein kinase" evidence="14">
    <location>
        <begin position="1"/>
        <end position="303"/>
    </location>
</feature>
<dbReference type="SUPFAM" id="SSF56112">
    <property type="entry name" value="Protein kinase-like (PK-like)"/>
    <property type="match status" value="1"/>
</dbReference>
<evidence type="ECO:0000259" key="14">
    <source>
        <dbReference type="PROSITE" id="PS50011"/>
    </source>
</evidence>
<dbReference type="EMBL" id="KQ415687">
    <property type="protein sequence ID" value="KOG00944.1"/>
    <property type="molecule type" value="Genomic_DNA"/>
</dbReference>
<comment type="caution">
    <text evidence="12">Lacks conserved residue(s) required for the propagation of feature annotation.</text>
</comment>
<dbReference type="Gene3D" id="3.40.850.10">
    <property type="entry name" value="Kinesin motor domain"/>
    <property type="match status" value="1"/>
</dbReference>
<dbReference type="GO" id="GO:0000146">
    <property type="term" value="F:microfilament motor activity"/>
    <property type="evidence" value="ECO:0007669"/>
    <property type="project" value="TreeGrafter"/>
</dbReference>
<evidence type="ECO:0000256" key="3">
    <source>
        <dbReference type="ARBA" id="ARBA00022490"/>
    </source>
</evidence>